<accession>A0A485KD28</accession>
<evidence type="ECO:0000313" key="1">
    <source>
        <dbReference type="EMBL" id="KAF0710152.1"/>
    </source>
</evidence>
<name>A0A485KD28_9STRA</name>
<dbReference type="Proteomes" id="UP000332933">
    <property type="component" value="Unassembled WGS sequence"/>
</dbReference>
<protein>
    <submittedName>
        <fullName evidence="2">Aste57867_5603 protein</fullName>
    </submittedName>
</protein>
<keyword evidence="3" id="KW-1185">Reference proteome</keyword>
<dbReference type="EMBL" id="CAADRA010002084">
    <property type="protein sequence ID" value="VFT82649.1"/>
    <property type="molecule type" value="Genomic_DNA"/>
</dbReference>
<organism evidence="2 3">
    <name type="scientific">Aphanomyces stellatus</name>
    <dbReference type="NCBI Taxonomy" id="120398"/>
    <lineage>
        <taxon>Eukaryota</taxon>
        <taxon>Sar</taxon>
        <taxon>Stramenopiles</taxon>
        <taxon>Oomycota</taxon>
        <taxon>Saprolegniomycetes</taxon>
        <taxon>Saprolegniales</taxon>
        <taxon>Verrucalvaceae</taxon>
        <taxon>Aphanomyces</taxon>
    </lineage>
</organism>
<reference evidence="1" key="2">
    <citation type="submission" date="2019-06" db="EMBL/GenBank/DDBJ databases">
        <title>Genomics analysis of Aphanomyces spp. identifies a new class of oomycete effector associated with host adaptation.</title>
        <authorList>
            <person name="Gaulin E."/>
        </authorList>
    </citation>
    <scope>NUCLEOTIDE SEQUENCE</scope>
    <source>
        <strain evidence="1">CBS 578.67</strain>
    </source>
</reference>
<dbReference type="OrthoDB" id="57567at2759"/>
<proteinExistence type="predicted"/>
<gene>
    <name evidence="2" type="primary">Aste57867_5603</name>
    <name evidence="1" type="ORF">As57867_005590</name>
    <name evidence="2" type="ORF">ASTE57867_5603</name>
</gene>
<reference evidence="2 3" key="1">
    <citation type="submission" date="2019-03" db="EMBL/GenBank/DDBJ databases">
        <authorList>
            <person name="Gaulin E."/>
            <person name="Dumas B."/>
        </authorList>
    </citation>
    <scope>NUCLEOTIDE SEQUENCE [LARGE SCALE GENOMIC DNA]</scope>
    <source>
        <strain evidence="2">CBS 568.67</strain>
    </source>
</reference>
<sequence length="294" mass="34086">MVQWEEFDVYGEFVGVPLKLRLRFYEDTNCGIQVLECPDEIGFDNLAIWDTTYCTRQHARHLQGFINIRTPVILAKLRFVGSFDPEVGFAGKWFECWHPEQATGSFLFDRIEVPPRLPSANTSPLLPLMPGEYLFVGAALGGNGSIYPSRMTMHLLDDGTVRGHVQERHYPQLCALVGQWSPAQLSWSLTFRTDDSDWDYLYYGTPATRLMRGVWQRSDVAMIESLAKESGRFDFELTHAHRKWSRPYHHLFPQPFRQVAAAIVFARSVDRRTHLPSDLWCHVFSYVHADWWRS</sequence>
<evidence type="ECO:0000313" key="2">
    <source>
        <dbReference type="EMBL" id="VFT82649.1"/>
    </source>
</evidence>
<dbReference type="AlphaFoldDB" id="A0A485KD28"/>
<evidence type="ECO:0000313" key="3">
    <source>
        <dbReference type="Proteomes" id="UP000332933"/>
    </source>
</evidence>
<dbReference type="EMBL" id="VJMH01002082">
    <property type="protein sequence ID" value="KAF0710152.1"/>
    <property type="molecule type" value="Genomic_DNA"/>
</dbReference>